<dbReference type="EMBL" id="JAIZAY010000021">
    <property type="protein sequence ID" value="KAJ8021588.1"/>
    <property type="molecule type" value="Genomic_DNA"/>
</dbReference>
<gene>
    <name evidence="2" type="ORF">HOLleu_38835</name>
</gene>
<dbReference type="OrthoDB" id="5989673at2759"/>
<dbReference type="PANTHER" id="PTHR14308">
    <property type="entry name" value="WAP FOUR-DISULFIDE CORE DOMAIN PROTEIN 1"/>
    <property type="match status" value="1"/>
</dbReference>
<evidence type="ECO:0000313" key="2">
    <source>
        <dbReference type="EMBL" id="KAJ8021588.1"/>
    </source>
</evidence>
<protein>
    <submittedName>
        <fullName evidence="2">WAP four-disulfide core domain protein 1</fullName>
    </submittedName>
</protein>
<dbReference type="GO" id="GO:0001558">
    <property type="term" value="P:regulation of cell growth"/>
    <property type="evidence" value="ECO:0007669"/>
    <property type="project" value="TreeGrafter"/>
</dbReference>
<evidence type="ECO:0000259" key="1">
    <source>
        <dbReference type="PROSITE" id="PS51390"/>
    </source>
</evidence>
<keyword evidence="3" id="KW-1185">Reference proteome</keyword>
<reference evidence="2" key="1">
    <citation type="submission" date="2021-10" db="EMBL/GenBank/DDBJ databases">
        <title>Tropical sea cucumber genome reveals ecological adaptation and Cuvierian tubules defense mechanism.</title>
        <authorList>
            <person name="Chen T."/>
        </authorList>
    </citation>
    <scope>NUCLEOTIDE SEQUENCE</scope>
    <source>
        <strain evidence="2">Nanhai2018</strain>
        <tissue evidence="2">Muscle</tissue>
    </source>
</reference>
<dbReference type="Gene3D" id="4.10.75.10">
    <property type="entry name" value="Elafin-like"/>
    <property type="match status" value="1"/>
</dbReference>
<dbReference type="PROSITE" id="PS51390">
    <property type="entry name" value="WAP"/>
    <property type="match status" value="1"/>
</dbReference>
<sequence>MRKRDKETMDIIGILLLFGVQIYFGESRSVSASEERIVVCRPRELDAYSQDPNTFHEGSCPNTPAPDEVPNGACHKCECWSDTNCDKHKKCCYNGCKNTCMESVVVAPAPVIDWLAEPPRQRTAGNAWLISGPEEPYAAETCSTTFFDDGGDPLQCPTGYICYIEDEGDAEHGIPNIGICIRE</sequence>
<dbReference type="SMART" id="SM00217">
    <property type="entry name" value="WAP"/>
    <property type="match status" value="1"/>
</dbReference>
<name>A0A9Q1BDN2_HOLLE</name>
<feature type="domain" description="WAP" evidence="1">
    <location>
        <begin position="53"/>
        <end position="104"/>
    </location>
</feature>
<dbReference type="PANTHER" id="PTHR14308:SF0">
    <property type="entry name" value="WAP FOUR-DISULFIDE CORE DOMAIN PROTEIN 1"/>
    <property type="match status" value="1"/>
</dbReference>
<dbReference type="Proteomes" id="UP001152320">
    <property type="component" value="Chromosome 21"/>
</dbReference>
<comment type="caution">
    <text evidence="2">The sequence shown here is derived from an EMBL/GenBank/DDBJ whole genome shotgun (WGS) entry which is preliminary data.</text>
</comment>
<dbReference type="SUPFAM" id="SSF57256">
    <property type="entry name" value="Elafin-like"/>
    <property type="match status" value="1"/>
</dbReference>
<dbReference type="GO" id="GO:0005615">
    <property type="term" value="C:extracellular space"/>
    <property type="evidence" value="ECO:0007669"/>
    <property type="project" value="TreeGrafter"/>
</dbReference>
<dbReference type="InterPro" id="IPR008197">
    <property type="entry name" value="WAP_dom"/>
</dbReference>
<evidence type="ECO:0000313" key="3">
    <source>
        <dbReference type="Proteomes" id="UP001152320"/>
    </source>
</evidence>
<dbReference type="InterPro" id="IPR042357">
    <property type="entry name" value="WFDC1"/>
</dbReference>
<organism evidence="2 3">
    <name type="scientific">Holothuria leucospilota</name>
    <name type="common">Black long sea cucumber</name>
    <name type="synonym">Mertensiothuria leucospilota</name>
    <dbReference type="NCBI Taxonomy" id="206669"/>
    <lineage>
        <taxon>Eukaryota</taxon>
        <taxon>Metazoa</taxon>
        <taxon>Echinodermata</taxon>
        <taxon>Eleutherozoa</taxon>
        <taxon>Echinozoa</taxon>
        <taxon>Holothuroidea</taxon>
        <taxon>Aspidochirotacea</taxon>
        <taxon>Aspidochirotida</taxon>
        <taxon>Holothuriidae</taxon>
        <taxon>Holothuria</taxon>
    </lineage>
</organism>
<dbReference type="Pfam" id="PF00095">
    <property type="entry name" value="WAP"/>
    <property type="match status" value="1"/>
</dbReference>
<proteinExistence type="predicted"/>
<dbReference type="InterPro" id="IPR036645">
    <property type="entry name" value="Elafin-like_sf"/>
</dbReference>
<dbReference type="GO" id="GO:0030414">
    <property type="term" value="F:peptidase inhibitor activity"/>
    <property type="evidence" value="ECO:0007669"/>
    <property type="project" value="InterPro"/>
</dbReference>
<dbReference type="AlphaFoldDB" id="A0A9Q1BDN2"/>
<accession>A0A9Q1BDN2</accession>